<reference evidence="2 3" key="1">
    <citation type="submission" date="2016-10" db="EMBL/GenBank/DDBJ databases">
        <authorList>
            <person name="de Groot N.N."/>
        </authorList>
    </citation>
    <scope>NUCLEOTIDE SEQUENCE [LARGE SCALE GENOMIC DNA]</scope>
    <source>
        <strain evidence="2 3">ATCC 43154</strain>
    </source>
</reference>
<evidence type="ECO:0000313" key="2">
    <source>
        <dbReference type="EMBL" id="SFM22642.1"/>
    </source>
</evidence>
<proteinExistence type="predicted"/>
<dbReference type="STRING" id="758825.SAMN02982985_03260"/>
<dbReference type="OrthoDB" id="9151209at2"/>
<dbReference type="EMBL" id="FOTW01000015">
    <property type="protein sequence ID" value="SFM22642.1"/>
    <property type="molecule type" value="Genomic_DNA"/>
</dbReference>
<keyword evidence="1" id="KW-1133">Transmembrane helix</keyword>
<dbReference type="Pfam" id="PF04612">
    <property type="entry name" value="T2SSM"/>
    <property type="match status" value="1"/>
</dbReference>
<sequence length="251" mass="26734">MKQQWLKLTTRLDAMSLRERAMVFAGSAAAIVFLVYMMLLDPLLARQNALLAQIKQQQNQVAGIDMEITGKVTAFGVDPDEALRAQLKQAGQESDKASAALRALQKGLVAPERIAPLLEHLLRGNGKLQLLSLSTLPVSGISEVSAGFDAITPAAPPAPAAAQPAAVAATVAGTVAKPAAPTKPPELLYRHGVEVVLQGGYVDMVNYMAALEALPSQLFWGKAKLDAGDYPNARLTLTLYTLSLDKKWIAI</sequence>
<dbReference type="GO" id="GO:0015628">
    <property type="term" value="P:protein secretion by the type II secretion system"/>
    <property type="evidence" value="ECO:0007669"/>
    <property type="project" value="InterPro"/>
</dbReference>
<dbReference type="InterPro" id="IPR007690">
    <property type="entry name" value="T2SS_GspM"/>
</dbReference>
<dbReference type="Proteomes" id="UP000199470">
    <property type="component" value="Unassembled WGS sequence"/>
</dbReference>
<protein>
    <submittedName>
        <fullName evidence="2">MSHA biogenesis protein MshJ</fullName>
    </submittedName>
</protein>
<keyword evidence="1" id="KW-0812">Transmembrane</keyword>
<gene>
    <name evidence="2" type="ORF">SAMN02982985_03260</name>
</gene>
<accession>A0A1I4P4D3</accession>
<name>A0A1I4P4D3_9BURK</name>
<evidence type="ECO:0000256" key="1">
    <source>
        <dbReference type="SAM" id="Phobius"/>
    </source>
</evidence>
<feature type="transmembrane region" description="Helical" evidence="1">
    <location>
        <begin position="21"/>
        <end position="39"/>
    </location>
</feature>
<dbReference type="AlphaFoldDB" id="A0A1I4P4D3"/>
<keyword evidence="3" id="KW-1185">Reference proteome</keyword>
<dbReference type="GO" id="GO:0015627">
    <property type="term" value="C:type II protein secretion system complex"/>
    <property type="evidence" value="ECO:0007669"/>
    <property type="project" value="InterPro"/>
</dbReference>
<keyword evidence="1" id="KW-0472">Membrane</keyword>
<dbReference type="RefSeq" id="WP_093388751.1">
    <property type="nucleotide sequence ID" value="NZ_FOTW01000015.1"/>
</dbReference>
<organism evidence="2 3">
    <name type="scientific">Rugamonas rubra</name>
    <dbReference type="NCBI Taxonomy" id="758825"/>
    <lineage>
        <taxon>Bacteria</taxon>
        <taxon>Pseudomonadati</taxon>
        <taxon>Pseudomonadota</taxon>
        <taxon>Betaproteobacteria</taxon>
        <taxon>Burkholderiales</taxon>
        <taxon>Oxalobacteraceae</taxon>
        <taxon>Telluria group</taxon>
        <taxon>Rugamonas</taxon>
    </lineage>
</organism>
<evidence type="ECO:0000313" key="3">
    <source>
        <dbReference type="Proteomes" id="UP000199470"/>
    </source>
</evidence>